<evidence type="ECO:0000313" key="6">
    <source>
        <dbReference type="EMBL" id="GAA4639543.1"/>
    </source>
</evidence>
<feature type="domain" description="HTH tetR-type" evidence="5">
    <location>
        <begin position="14"/>
        <end position="74"/>
    </location>
</feature>
<dbReference type="InterPro" id="IPR036271">
    <property type="entry name" value="Tet_transcr_reg_TetR-rel_C_sf"/>
</dbReference>
<dbReference type="Gene3D" id="1.10.10.60">
    <property type="entry name" value="Homeodomain-like"/>
    <property type="match status" value="1"/>
</dbReference>
<evidence type="ECO:0000259" key="5">
    <source>
        <dbReference type="PROSITE" id="PS50977"/>
    </source>
</evidence>
<organism evidence="6 7">
    <name type="scientific">Actinoallomurus vinaceus</name>
    <dbReference type="NCBI Taxonomy" id="1080074"/>
    <lineage>
        <taxon>Bacteria</taxon>
        <taxon>Bacillati</taxon>
        <taxon>Actinomycetota</taxon>
        <taxon>Actinomycetes</taxon>
        <taxon>Streptosporangiales</taxon>
        <taxon>Thermomonosporaceae</taxon>
        <taxon>Actinoallomurus</taxon>
    </lineage>
</organism>
<evidence type="ECO:0000256" key="2">
    <source>
        <dbReference type="ARBA" id="ARBA00023125"/>
    </source>
</evidence>
<dbReference type="InterPro" id="IPR001647">
    <property type="entry name" value="HTH_TetR"/>
</dbReference>
<dbReference type="PANTHER" id="PTHR30055:SF148">
    <property type="entry name" value="TETR-FAMILY TRANSCRIPTIONAL REGULATOR"/>
    <property type="match status" value="1"/>
</dbReference>
<dbReference type="InterPro" id="IPR009057">
    <property type="entry name" value="Homeodomain-like_sf"/>
</dbReference>
<evidence type="ECO:0000256" key="1">
    <source>
        <dbReference type="ARBA" id="ARBA00023015"/>
    </source>
</evidence>
<dbReference type="Pfam" id="PF16859">
    <property type="entry name" value="TetR_C_11"/>
    <property type="match status" value="1"/>
</dbReference>
<dbReference type="CDD" id="cd00093">
    <property type="entry name" value="HTH_XRE"/>
    <property type="match status" value="1"/>
</dbReference>
<keyword evidence="2 4" id="KW-0238">DNA-binding</keyword>
<keyword evidence="7" id="KW-1185">Reference proteome</keyword>
<comment type="caution">
    <text evidence="6">The sequence shown here is derived from an EMBL/GenBank/DDBJ whole genome shotgun (WGS) entry which is preliminary data.</text>
</comment>
<protein>
    <submittedName>
        <fullName evidence="6">TetR/AcrR family transcriptional regulator</fullName>
    </submittedName>
</protein>
<dbReference type="PANTHER" id="PTHR30055">
    <property type="entry name" value="HTH-TYPE TRANSCRIPTIONAL REGULATOR RUTR"/>
    <property type="match status" value="1"/>
</dbReference>
<dbReference type="PROSITE" id="PS50977">
    <property type="entry name" value="HTH_TETR_2"/>
    <property type="match status" value="1"/>
</dbReference>
<evidence type="ECO:0000313" key="7">
    <source>
        <dbReference type="Proteomes" id="UP001501442"/>
    </source>
</evidence>
<dbReference type="PRINTS" id="PR00455">
    <property type="entry name" value="HTHTETR"/>
</dbReference>
<dbReference type="SUPFAM" id="SSF46689">
    <property type="entry name" value="Homeodomain-like"/>
    <property type="match status" value="1"/>
</dbReference>
<dbReference type="InterPro" id="IPR050109">
    <property type="entry name" value="HTH-type_TetR-like_transc_reg"/>
</dbReference>
<dbReference type="InterPro" id="IPR011075">
    <property type="entry name" value="TetR_C"/>
</dbReference>
<reference evidence="7" key="1">
    <citation type="journal article" date="2019" name="Int. J. Syst. Evol. Microbiol.">
        <title>The Global Catalogue of Microorganisms (GCM) 10K type strain sequencing project: providing services to taxonomists for standard genome sequencing and annotation.</title>
        <authorList>
            <consortium name="The Broad Institute Genomics Platform"/>
            <consortium name="The Broad Institute Genome Sequencing Center for Infectious Disease"/>
            <person name="Wu L."/>
            <person name="Ma J."/>
        </authorList>
    </citation>
    <scope>NUCLEOTIDE SEQUENCE [LARGE SCALE GENOMIC DNA]</scope>
    <source>
        <strain evidence="7">JCM 17939</strain>
    </source>
</reference>
<dbReference type="Gene3D" id="1.10.357.10">
    <property type="entry name" value="Tetracycline Repressor, domain 2"/>
    <property type="match status" value="1"/>
</dbReference>
<dbReference type="Pfam" id="PF00440">
    <property type="entry name" value="TetR_N"/>
    <property type="match status" value="1"/>
</dbReference>
<gene>
    <name evidence="6" type="ORF">GCM10023196_101530</name>
</gene>
<dbReference type="InterPro" id="IPR001387">
    <property type="entry name" value="Cro/C1-type_HTH"/>
</dbReference>
<keyword evidence="3" id="KW-0804">Transcription</keyword>
<evidence type="ECO:0000256" key="3">
    <source>
        <dbReference type="ARBA" id="ARBA00023163"/>
    </source>
</evidence>
<name>A0ABP8UTE7_9ACTN</name>
<dbReference type="Proteomes" id="UP001501442">
    <property type="component" value="Unassembled WGS sequence"/>
</dbReference>
<feature type="DNA-binding region" description="H-T-H motif" evidence="4">
    <location>
        <begin position="37"/>
        <end position="56"/>
    </location>
</feature>
<accession>A0ABP8UTE7</accession>
<evidence type="ECO:0000256" key="4">
    <source>
        <dbReference type="PROSITE-ProRule" id="PRU00335"/>
    </source>
</evidence>
<proteinExistence type="predicted"/>
<dbReference type="EMBL" id="BAABHK010000028">
    <property type="protein sequence ID" value="GAA4639543.1"/>
    <property type="molecule type" value="Genomic_DNA"/>
</dbReference>
<dbReference type="RefSeq" id="WP_345443036.1">
    <property type="nucleotide sequence ID" value="NZ_BAABHK010000028.1"/>
</dbReference>
<keyword evidence="1" id="KW-0805">Transcription regulation</keyword>
<dbReference type="SUPFAM" id="SSF48498">
    <property type="entry name" value="Tetracyclin repressor-like, C-terminal domain"/>
    <property type="match status" value="1"/>
</dbReference>
<sequence>MSDDTRRPGRPRSEAARLAILKATHDELLERGYGGLTMEGIAARAGVGKQTIYRWWRSKADVALDALLNLASEGIPVPDEGTLEADLGVFLRRTFGMQEQARPILVGLLAQSLLDPEFAEGFRDRFLAGRRAALHTMLERAVARGEISADEDLGLLQDVVYGLLWYRMLFRHALLNDDAARDIAAFIARSVRIGNNCTVRTV</sequence>